<dbReference type="AlphaFoldDB" id="A0AAD9IDI2"/>
<evidence type="ECO:0000256" key="4">
    <source>
        <dbReference type="ARBA" id="ARBA00022833"/>
    </source>
</evidence>
<keyword evidence="4" id="KW-0862">Zinc</keyword>
<dbReference type="InterPro" id="IPR042451">
    <property type="entry name" value="ZPR1_A/B_dom"/>
</dbReference>
<dbReference type="InterPro" id="IPR040141">
    <property type="entry name" value="ZPR1"/>
</dbReference>
<evidence type="ECO:0000256" key="2">
    <source>
        <dbReference type="ARBA" id="ARBA00022723"/>
    </source>
</evidence>
<evidence type="ECO:0000313" key="7">
    <source>
        <dbReference type="EMBL" id="KAK2076069.1"/>
    </source>
</evidence>
<gene>
    <name evidence="7" type="ORF">QBZ16_001405</name>
</gene>
<dbReference type="PANTHER" id="PTHR10876">
    <property type="entry name" value="ZINC FINGER PROTEIN ZPR1"/>
    <property type="match status" value="1"/>
</dbReference>
<dbReference type="Proteomes" id="UP001255856">
    <property type="component" value="Unassembled WGS sequence"/>
</dbReference>
<dbReference type="Pfam" id="PF22794">
    <property type="entry name" value="jr-ZPR1"/>
    <property type="match status" value="1"/>
</dbReference>
<accession>A0AAD9IDI2</accession>
<evidence type="ECO:0000313" key="8">
    <source>
        <dbReference type="Proteomes" id="UP001255856"/>
    </source>
</evidence>
<dbReference type="PANTHER" id="PTHR10876:SF0">
    <property type="entry name" value="ZINC FINGER PROTEIN ZPR1"/>
    <property type="match status" value="1"/>
</dbReference>
<organism evidence="7 8">
    <name type="scientific">Prototheca wickerhamii</name>
    <dbReference type="NCBI Taxonomy" id="3111"/>
    <lineage>
        <taxon>Eukaryota</taxon>
        <taxon>Viridiplantae</taxon>
        <taxon>Chlorophyta</taxon>
        <taxon>core chlorophytes</taxon>
        <taxon>Trebouxiophyceae</taxon>
        <taxon>Chlorellales</taxon>
        <taxon>Chlorellaceae</taxon>
        <taxon>Prototheca</taxon>
    </lineage>
</organism>
<dbReference type="InterPro" id="IPR056180">
    <property type="entry name" value="ZPR1_jr_dom"/>
</dbReference>
<evidence type="ECO:0000259" key="6">
    <source>
        <dbReference type="SMART" id="SM00709"/>
    </source>
</evidence>
<feature type="compositionally biased region" description="Basic and acidic residues" evidence="5">
    <location>
        <begin position="9"/>
        <end position="20"/>
    </location>
</feature>
<reference evidence="7" key="1">
    <citation type="submission" date="2021-01" db="EMBL/GenBank/DDBJ databases">
        <authorList>
            <person name="Eckstrom K.M.E."/>
        </authorList>
    </citation>
    <scope>NUCLEOTIDE SEQUENCE</scope>
    <source>
        <strain evidence="7">UVCC 0001</strain>
    </source>
</reference>
<comment type="caution">
    <text evidence="7">The sequence shown here is derived from an EMBL/GenBank/DDBJ whole genome shotgun (WGS) entry which is preliminary data.</text>
</comment>
<dbReference type="GO" id="GO:0005634">
    <property type="term" value="C:nucleus"/>
    <property type="evidence" value="ECO:0007669"/>
    <property type="project" value="TreeGrafter"/>
</dbReference>
<comment type="similarity">
    <text evidence="1">Belongs to the ZPR1 family.</text>
</comment>
<keyword evidence="2" id="KW-0479">Metal-binding</keyword>
<evidence type="ECO:0000256" key="3">
    <source>
        <dbReference type="ARBA" id="ARBA00022771"/>
    </source>
</evidence>
<keyword evidence="3" id="KW-0863">Zinc-finger</keyword>
<dbReference type="InterPro" id="IPR004457">
    <property type="entry name" value="Znf_ZPR1"/>
</dbReference>
<feature type="region of interest" description="Disordered" evidence="5">
    <location>
        <begin position="1"/>
        <end position="27"/>
    </location>
</feature>
<dbReference type="GO" id="GO:0008270">
    <property type="term" value="F:zinc ion binding"/>
    <property type="evidence" value="ECO:0007669"/>
    <property type="project" value="UniProtKB-KW"/>
</dbReference>
<dbReference type="SMART" id="SM00709">
    <property type="entry name" value="Zpr1"/>
    <property type="match status" value="1"/>
</dbReference>
<dbReference type="Gene3D" id="2.60.120.1040">
    <property type="entry name" value="ZPR1, A/B domain"/>
    <property type="match status" value="1"/>
</dbReference>
<evidence type="ECO:0000256" key="1">
    <source>
        <dbReference type="ARBA" id="ARBA00008354"/>
    </source>
</evidence>
<dbReference type="EMBL" id="JASFZW010000012">
    <property type="protein sequence ID" value="KAK2076069.1"/>
    <property type="molecule type" value="Genomic_DNA"/>
</dbReference>
<feature type="domain" description="Zinc finger ZPR1-type" evidence="6">
    <location>
        <begin position="14"/>
        <end position="171"/>
    </location>
</feature>
<proteinExistence type="inferred from homology"/>
<protein>
    <recommendedName>
        <fullName evidence="6">Zinc finger ZPR1-type domain-containing protein</fullName>
    </recommendedName>
</protein>
<evidence type="ECO:0000256" key="5">
    <source>
        <dbReference type="SAM" id="MobiDB-lite"/>
    </source>
</evidence>
<name>A0AAD9IDI2_PROWI</name>
<keyword evidence="8" id="KW-1185">Reference proteome</keyword>
<sequence length="220" mass="24020">MPIPLPSAEVDHVSDGEEGHTTTATTDFPGFRNGITVWDFACESCDHSKQVEFVGEYGATGTLHRLTVSEPADLDRLVIKHEVATVVIPELEFEILGSGNPCTGLTRGDAATVRQVLEASISNLMMNQHERTPETAQAIDNFLEELKGYLDGQTQFTFVLDDPSGNSFIGPRADGLGEGQLAAEQYERSVRQAARLGLDIVGQMEPELETVEEGNEREEE</sequence>